<keyword evidence="2" id="KW-1185">Reference proteome</keyword>
<reference evidence="1 2" key="1">
    <citation type="submission" date="2017-04" db="EMBL/GenBank/DDBJ databases">
        <title>Burkholderia puraquae sp. nov., a novel Burkholderia cepacia complex species from hospital setting samples.</title>
        <authorList>
            <person name="Martina P."/>
            <person name="Leguizamon M."/>
            <person name="Prieto C."/>
            <person name="Sousa S."/>
            <person name="Montanaro P."/>
            <person name="Draghi W."/>
            <person name="Staembler M."/>
            <person name="Bettiol M."/>
            <person name="Figoli C."/>
            <person name="Palau J."/>
            <person name="Alvarez F."/>
            <person name="Benetti S."/>
            <person name="Anchat E."/>
            <person name="Vescina C."/>
            <person name="Ferreras J."/>
            <person name="Lasch P."/>
            <person name="Lagares A."/>
            <person name="Zorreguieta A."/>
            <person name="Yantorno O."/>
            <person name="Bosch A."/>
        </authorList>
    </citation>
    <scope>NUCLEOTIDE SEQUENCE [LARGE SCALE GENOMIC DNA]</scope>
    <source>
        <strain evidence="1 2">CAMPA 1040</strain>
    </source>
</reference>
<organism evidence="1 2">
    <name type="scientific">Burkholderia puraquae</name>
    <dbReference type="NCBI Taxonomy" id="1904757"/>
    <lineage>
        <taxon>Bacteria</taxon>
        <taxon>Pseudomonadati</taxon>
        <taxon>Pseudomonadota</taxon>
        <taxon>Betaproteobacteria</taxon>
        <taxon>Burkholderiales</taxon>
        <taxon>Burkholderiaceae</taxon>
        <taxon>Burkholderia</taxon>
        <taxon>Burkholderia cepacia complex</taxon>
    </lineage>
</organism>
<sequence>MGSPRRWPVNGRIRIDAGRRLLQHDAEHCYHSRHAAPVPGAALTCRSRSPCFRTRRAARCRPGPACH</sequence>
<proteinExistence type="predicted"/>
<dbReference type="Proteomes" id="UP000193146">
    <property type="component" value="Unassembled WGS sequence"/>
</dbReference>
<protein>
    <submittedName>
        <fullName evidence="1">Uncharacterized protein</fullName>
    </submittedName>
</protein>
<name>A0A1X1PFV8_9BURK</name>
<evidence type="ECO:0000313" key="2">
    <source>
        <dbReference type="Proteomes" id="UP000193146"/>
    </source>
</evidence>
<dbReference type="AlphaFoldDB" id="A0A1X1PFV8"/>
<comment type="caution">
    <text evidence="1">The sequence shown here is derived from an EMBL/GenBank/DDBJ whole genome shotgun (WGS) entry which is preliminary data.</text>
</comment>
<accession>A0A1X1PFV8</accession>
<dbReference type="EMBL" id="NBYX01000008">
    <property type="protein sequence ID" value="ORT85040.1"/>
    <property type="molecule type" value="Genomic_DNA"/>
</dbReference>
<evidence type="ECO:0000313" key="1">
    <source>
        <dbReference type="EMBL" id="ORT85040.1"/>
    </source>
</evidence>
<gene>
    <name evidence="1" type="ORF">B7G54_17920</name>
</gene>